<comment type="similarity">
    <text evidence="2">Belongs to the cation transport ATPase (P-type) (TC 3.A.3) family. Type V subfamily.</text>
</comment>
<dbReference type="SUPFAM" id="SSF56784">
    <property type="entry name" value="HAD-like"/>
    <property type="match status" value="1"/>
</dbReference>
<feature type="domain" description="P-type ATPase A" evidence="14">
    <location>
        <begin position="439"/>
        <end position="516"/>
    </location>
</feature>
<dbReference type="InterPro" id="IPR036412">
    <property type="entry name" value="HAD-like_sf"/>
</dbReference>
<evidence type="ECO:0000256" key="7">
    <source>
        <dbReference type="ARBA" id="ARBA00022842"/>
    </source>
</evidence>
<evidence type="ECO:0000256" key="2">
    <source>
        <dbReference type="ARBA" id="ARBA00006000"/>
    </source>
</evidence>
<feature type="transmembrane region" description="Helical" evidence="13">
    <location>
        <begin position="1408"/>
        <end position="1431"/>
    </location>
</feature>
<dbReference type="SUPFAM" id="SSF81660">
    <property type="entry name" value="Metal cation-transporting ATPase, ATP-binding domain N"/>
    <property type="match status" value="1"/>
</dbReference>
<evidence type="ECO:0000256" key="10">
    <source>
        <dbReference type="ARBA" id="ARBA00023136"/>
    </source>
</evidence>
<dbReference type="GO" id="GO:0019829">
    <property type="term" value="F:ATPase-coupled monoatomic cation transmembrane transporter activity"/>
    <property type="evidence" value="ECO:0007669"/>
    <property type="project" value="TreeGrafter"/>
</dbReference>
<dbReference type="InterPro" id="IPR018303">
    <property type="entry name" value="ATPase_P-typ_P_site"/>
</dbReference>
<feature type="compositionally biased region" description="Acidic residues" evidence="12">
    <location>
        <begin position="510"/>
        <end position="520"/>
    </location>
</feature>
<evidence type="ECO:0000256" key="5">
    <source>
        <dbReference type="ARBA" id="ARBA00022741"/>
    </source>
</evidence>
<dbReference type="InterPro" id="IPR006544">
    <property type="entry name" value="P-type_TPase_V"/>
</dbReference>
<feature type="transmembrane region" description="Helical" evidence="13">
    <location>
        <begin position="353"/>
        <end position="373"/>
    </location>
</feature>
<evidence type="ECO:0000256" key="13">
    <source>
        <dbReference type="SAM" id="Phobius"/>
    </source>
</evidence>
<feature type="transmembrane region" description="Helical" evidence="13">
    <location>
        <begin position="37"/>
        <end position="54"/>
    </location>
</feature>
<dbReference type="PROSITE" id="PS00154">
    <property type="entry name" value="ATPASE_E1_E2"/>
    <property type="match status" value="1"/>
</dbReference>
<dbReference type="InterPro" id="IPR023214">
    <property type="entry name" value="HAD_sf"/>
</dbReference>
<feature type="coiled-coil region" evidence="11">
    <location>
        <begin position="1163"/>
        <end position="1205"/>
    </location>
</feature>
<dbReference type="NCBIfam" id="TIGR01494">
    <property type="entry name" value="ATPase_P-type"/>
    <property type="match status" value="1"/>
</dbReference>
<dbReference type="InterPro" id="IPR001757">
    <property type="entry name" value="P_typ_ATPase"/>
</dbReference>
<keyword evidence="9 13" id="KW-1133">Transmembrane helix</keyword>
<keyword evidence="8" id="KW-1278">Translocase</keyword>
<feature type="transmembrane region" description="Helical" evidence="13">
    <location>
        <begin position="142"/>
        <end position="165"/>
    </location>
</feature>
<dbReference type="EMBL" id="HBHQ01016333">
    <property type="protein sequence ID" value="CAD9819081.1"/>
    <property type="molecule type" value="Transcribed_RNA"/>
</dbReference>
<organism evidence="15">
    <name type="scientific">Attheya septentrionalis</name>
    <dbReference type="NCBI Taxonomy" id="420275"/>
    <lineage>
        <taxon>Eukaryota</taxon>
        <taxon>Sar</taxon>
        <taxon>Stramenopiles</taxon>
        <taxon>Ochrophyta</taxon>
        <taxon>Bacillariophyta</taxon>
        <taxon>Coscinodiscophyceae</taxon>
        <taxon>Chaetocerotophycidae</taxon>
        <taxon>Chaetocerotales</taxon>
        <taxon>Attheyaceae</taxon>
        <taxon>Attheya</taxon>
    </lineage>
</organism>
<feature type="transmembrane region" description="Helical" evidence="13">
    <location>
        <begin position="579"/>
        <end position="598"/>
    </location>
</feature>
<keyword evidence="11" id="KW-0175">Coiled coil</keyword>
<dbReference type="GO" id="GO:0016887">
    <property type="term" value="F:ATP hydrolysis activity"/>
    <property type="evidence" value="ECO:0007669"/>
    <property type="project" value="InterPro"/>
</dbReference>
<keyword evidence="6" id="KW-0067">ATP-binding</keyword>
<dbReference type="PANTHER" id="PTHR45630">
    <property type="entry name" value="CATION-TRANSPORTING ATPASE-RELATED"/>
    <property type="match status" value="1"/>
</dbReference>
<dbReference type="GO" id="GO:0005524">
    <property type="term" value="F:ATP binding"/>
    <property type="evidence" value="ECO:0007669"/>
    <property type="project" value="UniProtKB-KW"/>
</dbReference>
<dbReference type="GO" id="GO:0046872">
    <property type="term" value="F:metal ion binding"/>
    <property type="evidence" value="ECO:0007669"/>
    <property type="project" value="UniProtKB-KW"/>
</dbReference>
<feature type="transmembrane region" description="Helical" evidence="13">
    <location>
        <begin position="1523"/>
        <end position="1541"/>
    </location>
</feature>
<dbReference type="SFLD" id="SFLDG00002">
    <property type="entry name" value="C1.7:_P-type_atpase_like"/>
    <property type="match status" value="1"/>
</dbReference>
<gene>
    <name evidence="15" type="ORF">ASEP1449_LOCUS10913</name>
</gene>
<dbReference type="NCBIfam" id="TIGR01657">
    <property type="entry name" value="P-ATPase-V"/>
    <property type="match status" value="1"/>
</dbReference>
<accession>A0A7S2UGQ7</accession>
<dbReference type="InterPro" id="IPR023298">
    <property type="entry name" value="ATPase_P-typ_TM_dom_sf"/>
</dbReference>
<feature type="region of interest" description="Disordered" evidence="12">
    <location>
        <begin position="510"/>
        <end position="533"/>
    </location>
</feature>
<keyword evidence="5" id="KW-0547">Nucleotide-binding</keyword>
<feature type="transmembrane region" description="Helical" evidence="13">
    <location>
        <begin position="1483"/>
        <end position="1502"/>
    </location>
</feature>
<evidence type="ECO:0000259" key="14">
    <source>
        <dbReference type="Pfam" id="PF00122"/>
    </source>
</evidence>
<name>A0A7S2UGQ7_9STRA</name>
<dbReference type="SUPFAM" id="SSF81653">
    <property type="entry name" value="Calcium ATPase, transduction domain A"/>
    <property type="match status" value="1"/>
</dbReference>
<keyword evidence="10 13" id="KW-0472">Membrane</keyword>
<dbReference type="SUPFAM" id="SSF81665">
    <property type="entry name" value="Calcium ATPase, transmembrane domain M"/>
    <property type="match status" value="1"/>
</dbReference>
<dbReference type="SFLD" id="SFLDS00003">
    <property type="entry name" value="Haloacid_Dehalogenase"/>
    <property type="match status" value="1"/>
</dbReference>
<sequence length="1603" mass="178871">MASSSSMAKECDSKRIEAVSLYRPKLAPGAPGRRIKLYHLLFLVAYVYQIYWVASTIGEPYSKFLEKADREGFQVMEGTTKMRAQLHHALGDINDENRPKDKVGWFDWMDMDIEEHAERKKKEKEQTVLDSLPKSMRVPGKYAPAFTPMLILGVLVTLNALILLLQVWSVGFKVRLNYVPVSAKSVVIPDQVLELADDLEAEGISSDNSLKKKESPGEQIMRRASELQLPAQFPTHARVSPAAGKDVLVPLLYLPTLGITFEYHRRRYAYSPETETWSKIRCRTNMPTDFFGTWKGFYSEDQLTACQIRFGPNVFDVAQPTFKELYKKQLLSPFTVFQLFCVILWMLDDYWQYSFFTLFMILMFEGTVVFSRIKSLGALRGMGNKSRSVLVYRMGRWTGIESSYLLPGDIFSLTRNKPHYAKDEDGKSKKGRGNLEDEDGDVVPADVLLLRGSTVVNEASLTGESVPQMKEGLSDFEEGEELSMKNRHKNHVLYAGTKMLQCKGIMETIAEEESSEEESEVKETSDNSKQLYGSIPPPPDQGCLCFVLRTGFSSAQGKLVRMIEGSQEKVKGHERETGLLLLLLFCFAMASSSYVLYHGLRDENRSQYELLLHCILIITSVIPPELPMQMALAVNNSLMTLMKMQVFCTEPYRVPMAGKLDACLFDKTGTLTTDELVAVGVCELKGLVADKKDKMTVEEEEKQLTPMTKVMGEAGLVLAGCHSLISIEGETTGDPLESASLNAMRWCISDTNGRVTPKVATEKKPAGKSIAVGGSSINELEVLSRHHFSSKLQRMSTVVRDCQSKKMYGVVKGSPEAVGSLLASKPKGYDFTAKALSKRGYRVIALAYKTLSVETAESAKETRAVCEENINFAGFIAFTCRVRKDTRDVLRRLKEGGLTVAMVTGDALLTAAHVAKEVDICDPTTPSDPLELGIDEKNEELKAFLEQKMGKKQSKTKKTAKQYKSILILEQENDGRSMYWQNYDDESRMFDFVAAKVPELAKDYDLATTGKCLAAAFEYDEETKKILSHFKIFARMTPDAKETVIECLHSVGIMCLMCGDGANDVGALKQADVGVALLSGFGDLNVDKGEDGVKKEKKEDKAPPVTAIMSKEHLDSIRQLPVYLIKSKIRSLGTDPDKFPDIIEKDDLIQLYQIKAREVAVKRHDAKNQLDKKKLTKAEMQATMKEKTLEKQQRLAKRVAELEAQGVQWATFKAMKEYMALEMEEGKKKKATFSQNNSIEGSAATMAAQLEDLEMDELPMVKLGDASIAAPFTSKMPSIRSCVDIIRQGRCTLVTSIQMYQILALNCLISAYSLSVLYLDGVKYGDVQMTAMGMLGSISYMSVSRSKPLDRLSPVRPLTSIFHPSLFISLLGQFTIHLVTMMWAVRSAKEHLPPDYKVDLDGAFKPGIVNSVVFLVSNVQQVTVFVVNLQGRPFMTGLTENRPLLWSLLATFILTFMFASESVPGLNKYFQLVPFPDDAFRDFILKILAADVVLTFLLDRVMKLIFCPHILYASVQGTTAKDVFGVAKTIGIIFAIMYMFLGNDEQWEEMLREEGRLDDLGNETNVTEALVDVVTSAAKYCVGAACGAAGEFDDSEQLHSDEF</sequence>
<dbReference type="Pfam" id="PF00122">
    <property type="entry name" value="E1-E2_ATPase"/>
    <property type="match status" value="1"/>
</dbReference>
<feature type="transmembrane region" description="Helical" evidence="13">
    <location>
        <begin position="1300"/>
        <end position="1319"/>
    </location>
</feature>
<evidence type="ECO:0000256" key="8">
    <source>
        <dbReference type="ARBA" id="ARBA00022967"/>
    </source>
</evidence>
<dbReference type="GO" id="GO:0140358">
    <property type="term" value="F:P-type transmembrane transporter activity"/>
    <property type="evidence" value="ECO:0007669"/>
    <property type="project" value="InterPro"/>
</dbReference>
<dbReference type="InterPro" id="IPR044492">
    <property type="entry name" value="P_typ_ATPase_HD_dom"/>
</dbReference>
<dbReference type="InterPro" id="IPR059000">
    <property type="entry name" value="ATPase_P-type_domA"/>
</dbReference>
<evidence type="ECO:0000256" key="12">
    <source>
        <dbReference type="SAM" id="MobiDB-lite"/>
    </source>
</evidence>
<protein>
    <recommendedName>
        <fullName evidence="14">P-type ATPase A domain-containing protein</fullName>
    </recommendedName>
</protein>
<dbReference type="InterPro" id="IPR023299">
    <property type="entry name" value="ATPase_P-typ_cyto_dom_N"/>
</dbReference>
<dbReference type="SFLD" id="SFLDF00027">
    <property type="entry name" value="p-type_atpase"/>
    <property type="match status" value="1"/>
</dbReference>
<keyword evidence="7" id="KW-0460">Magnesium</keyword>
<evidence type="ECO:0000256" key="9">
    <source>
        <dbReference type="ARBA" id="ARBA00022989"/>
    </source>
</evidence>
<evidence type="ECO:0000256" key="11">
    <source>
        <dbReference type="SAM" id="Coils"/>
    </source>
</evidence>
<evidence type="ECO:0000313" key="15">
    <source>
        <dbReference type="EMBL" id="CAD9819081.1"/>
    </source>
</evidence>
<evidence type="ECO:0000256" key="3">
    <source>
        <dbReference type="ARBA" id="ARBA00022692"/>
    </source>
</evidence>
<feature type="transmembrane region" description="Helical" evidence="13">
    <location>
        <begin position="1443"/>
        <end position="1463"/>
    </location>
</feature>
<evidence type="ECO:0000256" key="4">
    <source>
        <dbReference type="ARBA" id="ARBA00022723"/>
    </source>
</evidence>
<dbReference type="PANTHER" id="PTHR45630:SF6">
    <property type="entry name" value="CATION-TRANSPORTING P-TYPE ATPASE N-TERMINAL DOMAIN-CONTAINING PROTEIN"/>
    <property type="match status" value="1"/>
</dbReference>
<dbReference type="GO" id="GO:0016020">
    <property type="term" value="C:membrane"/>
    <property type="evidence" value="ECO:0007669"/>
    <property type="project" value="UniProtKB-SubCell"/>
</dbReference>
<feature type="transmembrane region" description="Helical" evidence="13">
    <location>
        <begin position="330"/>
        <end position="347"/>
    </location>
</feature>
<evidence type="ECO:0000256" key="6">
    <source>
        <dbReference type="ARBA" id="ARBA00022840"/>
    </source>
</evidence>
<keyword evidence="4" id="KW-0479">Metal-binding</keyword>
<comment type="subcellular location">
    <subcellularLocation>
        <location evidence="1">Membrane</location>
        <topology evidence="1">Multi-pass membrane protein</topology>
    </subcellularLocation>
</comment>
<reference evidence="15" key="1">
    <citation type="submission" date="2021-01" db="EMBL/GenBank/DDBJ databases">
        <authorList>
            <person name="Corre E."/>
            <person name="Pelletier E."/>
            <person name="Niang G."/>
            <person name="Scheremetjew M."/>
            <person name="Finn R."/>
            <person name="Kale V."/>
            <person name="Holt S."/>
            <person name="Cochrane G."/>
            <person name="Meng A."/>
            <person name="Brown T."/>
            <person name="Cohen L."/>
        </authorList>
    </citation>
    <scope>NUCLEOTIDE SEQUENCE</scope>
    <source>
        <strain evidence="15">CCMP2084</strain>
    </source>
</reference>
<dbReference type="InterPro" id="IPR008250">
    <property type="entry name" value="ATPase_P-typ_transduc_dom_A_sf"/>
</dbReference>
<evidence type="ECO:0000256" key="1">
    <source>
        <dbReference type="ARBA" id="ARBA00004141"/>
    </source>
</evidence>
<dbReference type="Gene3D" id="2.70.150.10">
    <property type="entry name" value="Calcium-transporting ATPase, cytoplasmic transduction domain A"/>
    <property type="match status" value="1"/>
</dbReference>
<keyword evidence="3 13" id="KW-0812">Transmembrane</keyword>
<dbReference type="Gene3D" id="3.40.50.1000">
    <property type="entry name" value="HAD superfamily/HAD-like"/>
    <property type="match status" value="1"/>
</dbReference>
<dbReference type="Gene3D" id="3.40.1110.10">
    <property type="entry name" value="Calcium-transporting ATPase, cytoplasmic domain N"/>
    <property type="match status" value="1"/>
</dbReference>
<proteinExistence type="inferred from homology"/>
<dbReference type="PRINTS" id="PR00119">
    <property type="entry name" value="CATATPASE"/>
</dbReference>
<feature type="transmembrane region" description="Helical" evidence="13">
    <location>
        <begin position="1364"/>
        <end position="1385"/>
    </location>
</feature>